<dbReference type="Proteomes" id="UP000566711">
    <property type="component" value="Unassembled WGS sequence"/>
</dbReference>
<feature type="region of interest" description="Disordered" evidence="1">
    <location>
        <begin position="614"/>
        <end position="639"/>
    </location>
</feature>
<dbReference type="PANTHER" id="PTHR46663">
    <property type="entry name" value="DIGUANYLATE CYCLASE DGCT-RELATED"/>
    <property type="match status" value="1"/>
</dbReference>
<accession>A0A7W2EMX4</accession>
<dbReference type="PROSITE" id="PS50887">
    <property type="entry name" value="GGDEF"/>
    <property type="match status" value="1"/>
</dbReference>
<dbReference type="Pfam" id="PF00990">
    <property type="entry name" value="GGDEF"/>
    <property type="match status" value="1"/>
</dbReference>
<sequence>FLACLYVGTSMVRLYYQKRQLEDQVAQQLQNISVSMKRSLALQLAQLHTDQKMIADQINDHFPADLARAEVRHVRSLQKMLTDEAANNDDIALLGVADVDGKVLYMSNNVRDVRAGDQIDVAPLRADPSLDTAISIYRGGVRSAWPSGFLVLHPVRYADGRLHAFVFALQSHDSFHRRLEEQERDGFSLGEHRVVAIIDTLGDRLAFRDPPATSVVGERVPEAQRTRFRHQKQLNYWVSPYDQIRHLVYEQPLVDGRYLLRVEAAERDYLAPWYKELAYSGVSAVLLLVTVMLLLRMVRQSARQTVQLHHDKKQLEIGARTMAHLIATAPVALAQVRQSDGMLLHANIAFENLFGAMPGDRLRTAAALFTQPSVWDELSASAEQSDALNGRGMELTLAAGARVRHALVSVAMLPFTQGESRELLISFTDIEAQHEREQALTDIAYTDPLTRLANRRAFLQQAGAAFAGARRHQRPLALLMIDLDHFKHVNDTYGHAAGDAVLVRTANCMRDSVRRADFPARLGGEEFVVLLPDTGLDDAFEAAERLRRMIEQAPPAEFDGHVITVTASIGVALMQADSKDIASLLHEADLALYRAKETGRNRVALAGTGTAQVAGSAGSNAPPATQLAPASAVTDKLSP</sequence>
<dbReference type="RefSeq" id="WP_182220979.1">
    <property type="nucleotide sequence ID" value="NZ_JACEZS010000053.1"/>
</dbReference>
<reference evidence="3 4" key="1">
    <citation type="submission" date="2020-07" db="EMBL/GenBank/DDBJ databases">
        <title>Novel species isolated from subtropical streams in China.</title>
        <authorList>
            <person name="Lu H."/>
        </authorList>
    </citation>
    <scope>NUCLEOTIDE SEQUENCE [LARGE SCALE GENOMIC DNA]</scope>
    <source>
        <strain evidence="3 4">FT3S</strain>
    </source>
</reference>
<dbReference type="Gene3D" id="3.30.450.20">
    <property type="entry name" value="PAS domain"/>
    <property type="match status" value="2"/>
</dbReference>
<dbReference type="Gene3D" id="3.30.70.270">
    <property type="match status" value="1"/>
</dbReference>
<dbReference type="EMBL" id="JACEZS010000053">
    <property type="protein sequence ID" value="MBA5608848.1"/>
    <property type="molecule type" value="Genomic_DNA"/>
</dbReference>
<dbReference type="InterPro" id="IPR000160">
    <property type="entry name" value="GGDEF_dom"/>
</dbReference>
<evidence type="ECO:0000256" key="1">
    <source>
        <dbReference type="SAM" id="MobiDB-lite"/>
    </source>
</evidence>
<name>A0A7W2EMX4_9BURK</name>
<dbReference type="GO" id="GO:0003824">
    <property type="term" value="F:catalytic activity"/>
    <property type="evidence" value="ECO:0007669"/>
    <property type="project" value="UniProtKB-ARBA"/>
</dbReference>
<dbReference type="InterPro" id="IPR029787">
    <property type="entry name" value="Nucleotide_cyclase"/>
</dbReference>
<dbReference type="CDD" id="cd01949">
    <property type="entry name" value="GGDEF"/>
    <property type="match status" value="1"/>
</dbReference>
<dbReference type="AlphaFoldDB" id="A0A7W2EMX4"/>
<dbReference type="SMART" id="SM00267">
    <property type="entry name" value="GGDEF"/>
    <property type="match status" value="1"/>
</dbReference>
<dbReference type="NCBIfam" id="TIGR00254">
    <property type="entry name" value="GGDEF"/>
    <property type="match status" value="1"/>
</dbReference>
<proteinExistence type="predicted"/>
<gene>
    <name evidence="3" type="ORF">H3H36_26255</name>
</gene>
<feature type="non-terminal residue" evidence="3">
    <location>
        <position position="1"/>
    </location>
</feature>
<protein>
    <submittedName>
        <fullName evidence="3">Diguanylate cyclase</fullName>
    </submittedName>
</protein>
<feature type="compositionally biased region" description="Polar residues" evidence="1">
    <location>
        <begin position="614"/>
        <end position="623"/>
    </location>
</feature>
<comment type="caution">
    <text evidence="3">The sequence shown here is derived from an EMBL/GenBank/DDBJ whole genome shotgun (WGS) entry which is preliminary data.</text>
</comment>
<evidence type="ECO:0000313" key="4">
    <source>
        <dbReference type="Proteomes" id="UP000566711"/>
    </source>
</evidence>
<evidence type="ECO:0000259" key="2">
    <source>
        <dbReference type="PROSITE" id="PS50887"/>
    </source>
</evidence>
<dbReference type="CDD" id="cd18773">
    <property type="entry name" value="PDC1_HK_sensor"/>
    <property type="match status" value="1"/>
</dbReference>
<dbReference type="SUPFAM" id="SSF55073">
    <property type="entry name" value="Nucleotide cyclase"/>
    <property type="match status" value="1"/>
</dbReference>
<keyword evidence="4" id="KW-1185">Reference proteome</keyword>
<evidence type="ECO:0000313" key="3">
    <source>
        <dbReference type="EMBL" id="MBA5608848.1"/>
    </source>
</evidence>
<organism evidence="3 4">
    <name type="scientific">Rugamonas fusca</name>
    <dbReference type="NCBI Taxonomy" id="2758568"/>
    <lineage>
        <taxon>Bacteria</taxon>
        <taxon>Pseudomonadati</taxon>
        <taxon>Pseudomonadota</taxon>
        <taxon>Betaproteobacteria</taxon>
        <taxon>Burkholderiales</taxon>
        <taxon>Oxalobacteraceae</taxon>
        <taxon>Telluria group</taxon>
        <taxon>Rugamonas</taxon>
    </lineage>
</organism>
<feature type="domain" description="GGDEF" evidence="2">
    <location>
        <begin position="474"/>
        <end position="608"/>
    </location>
</feature>
<dbReference type="FunFam" id="3.30.70.270:FF:000001">
    <property type="entry name" value="Diguanylate cyclase domain protein"/>
    <property type="match status" value="1"/>
</dbReference>
<dbReference type="InterPro" id="IPR043128">
    <property type="entry name" value="Rev_trsase/Diguanyl_cyclase"/>
</dbReference>
<dbReference type="PANTHER" id="PTHR46663:SF2">
    <property type="entry name" value="GGDEF DOMAIN-CONTAINING PROTEIN"/>
    <property type="match status" value="1"/>
</dbReference>
<dbReference type="InterPro" id="IPR052163">
    <property type="entry name" value="DGC-Regulatory_Protein"/>
</dbReference>